<gene>
    <name evidence="3" type="ordered locus">Sterm_0989</name>
</gene>
<protein>
    <submittedName>
        <fullName evidence="3">Outer membrane autotransporter barrel domain protein</fullName>
    </submittedName>
</protein>
<dbReference type="SMART" id="SM00869">
    <property type="entry name" value="Autotransporter"/>
    <property type="match status" value="1"/>
</dbReference>
<dbReference type="HOGENOM" id="CLU_225114_0_0_0"/>
<reference evidence="4" key="1">
    <citation type="submission" date="2009-09" db="EMBL/GenBank/DDBJ databases">
        <title>The complete chromosome of Sebaldella termitidis ATCC 33386.</title>
        <authorList>
            <consortium name="US DOE Joint Genome Institute (JGI-PGF)"/>
            <person name="Lucas S."/>
            <person name="Copeland A."/>
            <person name="Lapidus A."/>
            <person name="Glavina del Rio T."/>
            <person name="Dalin E."/>
            <person name="Tice H."/>
            <person name="Bruce D."/>
            <person name="Goodwin L."/>
            <person name="Pitluck S."/>
            <person name="Kyrpides N."/>
            <person name="Mavromatis K."/>
            <person name="Ivanova N."/>
            <person name="Mikhailova N."/>
            <person name="Sims D."/>
            <person name="Meincke L."/>
            <person name="Brettin T."/>
            <person name="Detter J.C."/>
            <person name="Han C."/>
            <person name="Larimer F."/>
            <person name="Land M."/>
            <person name="Hauser L."/>
            <person name="Markowitz V."/>
            <person name="Cheng J.F."/>
            <person name="Hugenholtz P."/>
            <person name="Woyke T."/>
            <person name="Wu D."/>
            <person name="Eisen J.A."/>
        </authorList>
    </citation>
    <scope>NUCLEOTIDE SEQUENCE [LARGE SCALE GENOMIC DNA]</scope>
    <source>
        <strain evidence="4">ATCC 33386 / NCTC 11300</strain>
    </source>
</reference>
<dbReference type="STRING" id="526218.Sterm_0989"/>
<organism evidence="3 4">
    <name type="scientific">Sebaldella termitidis (strain ATCC 33386 / NCTC 11300)</name>
    <dbReference type="NCBI Taxonomy" id="526218"/>
    <lineage>
        <taxon>Bacteria</taxon>
        <taxon>Fusobacteriati</taxon>
        <taxon>Fusobacteriota</taxon>
        <taxon>Fusobacteriia</taxon>
        <taxon>Fusobacteriales</taxon>
        <taxon>Leptotrichiaceae</taxon>
        <taxon>Sebaldella</taxon>
    </lineage>
</organism>
<dbReference type="eggNOG" id="COG3210">
    <property type="taxonomic scope" value="Bacteria"/>
</dbReference>
<proteinExistence type="predicted"/>
<dbReference type="SUPFAM" id="SSF103515">
    <property type="entry name" value="Autotransporter"/>
    <property type="match status" value="1"/>
</dbReference>
<sequence length="3685" mass="384303">MKNILGYTERQLKSCLKKNKRVKFSKSLPLIFLMTGNILNAGEEPAMGRVAENLQKKIKKLRDENKKNLRYSRLELERLEKEGDQVIKSPWESYIFSTLFGYKDMDSQSKEWKYGDRKDTMQDMDRAVLRSFLGLSSLRGGTTGWITETNTGDGEGNAWTVNTSVYDNTAQFTIIPTIKVPEVTTPLSPQVDLPSINVPVVPGAPAVTLTPVNVGTISVSVAAPSITGAIPAVTLNSPNDVSISTIAPNINVSVDEVSGPVISTVNQPVISFTPPNLSVAPQVPPKIKVPTPTVTAPVSPPAPSFEAFTRGRGDWLGGFSFIQGRNNFDRKILAWEQGSPAPSQRGINSQPMFNIGGTISGHGKNTSSKIYATTSPLGVVNNQYTDIRLSNAAAGGKPTNQYGAIPYPTVVVSPAAFPSNLAGEWVSAVDNDTLQGFSTSRYQQSWIFQGSPIVQDMDIIVGGSATYSTALFAQTGSIQMNRVGLELKGKTIIGQLSIRGAYNVKFTDVDINITGDSNSLLTTQLYPNTHVYWQSSDGRNSTTWGSSYLDNVASTTAIDFGGTKLVADRSKNTIVYVAPAEMHRWLGYSQMVPLPGTTSPTVYDVNAAKYYMYAPVMGNVNVKNTGGDVEYTGSGNVGIWVAGYVPDRTKWATGLAPSLDLGTVKLQGDKNVGFYLASHDTRPDANGIFQGNINVNVKLGTDIDGKGGTTQTGTGNISGNSNTKSEDNVALYVSSGQRAGMNNTVGTAYQEYFPATLDFKVDKSVTPNLVGINNGTQIGFQYLTADPIRDLSVTNFNLEFGKFSERGIGIISKNGSVVNVNKGTAISDNAGTGADRATGTIMFYSEGVWFNPRKVLTGGVYNKEAYGRGESQTGQKNIVDFNSTINVSNNVSMSSYEAIAFFAKNGGKITGNDVTMTGHSSIGAFAYGANDFDSSKTVLANNTGAGSQASTTITLGNVTATGLGSAANKNDGSNSNVGVAALSISNDELTKGTGNTAVTVTGNLNVNGVGAFAKGDKAVIKILGTNSTVNTGENGGLVAQKGGKVEFGGGTITHKIADKVAFYSDAKAGATVSTIDFKGGTTFEMYKGIAFYGSKSDFDGTTGRYLGMNNVTVNLRDNGINLGYFQYSSSESDADRTINWTGTNISTYLNSLKSRVGNATINDNGFWFKSSLDGAIVNVNGDVNLDYASDDSGGTPDKFNDITIERSKVIVNPGITVESIDKGNGLKMASNTSAANNTETGYTIKGTVNIKDPTVTGPGAKENVGIYTSFGHINNTNTGLIKVDKGVGAYGVNGSQIINDGVIEISAKTNNTLGGIGLVGVTRKVKADGTVDTAENYGTDNTSNPSMASLPLVDIINRGTLNIYSAGTTPASNATGIFAENNTGGARSRVKIHNESEAIILGNESVGIKVKAASGITEGGTLTLKHKTGVSGPDIKVGETSFVISAEYSDVKFDGNYTVEMGRESVALNLTGNSTVSTASAADVLTVNYDYNDPGITTAPKYGTGIYYTGKIGEIVTNNLNLALQPAGLISDDNNALVGIYAAGAETNTSNITKLYNNGNISVGNYDYGIYGKNIYTINTGNIEVKDNGIGILSDEGRVETADNKIKVTGDKGIGIYAGAVSGTYNRDVLINPGMSGKLEITGEEGIGVYLEGKARLDNKGTIEMADSNTPGALPGEILRKTGVYLKNSDTANESTGIIKVNKNNIGVYSLNSRFENKGAGLVSVEDTTAAQNIGIYAVTSNDAAADNFLISNSGTIEVKGLKNIGIYSEIKDTASAGDTGHINLSSGRINVTASDPLTDSNIPLGVYAKGQNINVSSVSSITKVSENGIGIYIDGISTLGNSVNAFNGGFTLKSAALSTPAIGAYLKNGAQALAGNINVISTGTANDSSGNPLRPIGIFYAENTGALTNGVNITLTNDGINLNQETIGLYAEKNNSLTNTGNITINANSKGIGGYFKDTNLINSGAVTVNADGAYGLYVKSDGAAVTNSSNSGLINVNNKEAVGIILDDKAKLTNTAVINSTAGGNAAQNGSMGVYVTNQGNFVNDVSGNIYATAAAAGTNPGSVGIYIKNGLADNKGTITSDYVGLYAEKDSSLASSSTIADHTGTITINNGIGIYAKDTGTQINLNAGGAINGTVNGLSGVMAYDKASVKLAGTNISLTGDQSNAIILGNSTLNTDKSVLDLNSGNITVGKEGTAIYSKNGIINIAGGYTGLITLGEKGTGVYADKDTAVSAGTLETVYSHGTNKGVGIFYDGGIQENKVTIKQHAGNNNLINIYAQDIALVNNADQEVSQNGIGIFVKGPGLATSVENKKTLSLTGTNSVGIVTEAGSAVTGIGKIAGINGKHDKIGVYVKGGDISGTAGYEFDIDGGIGIYLNNAVSYTGTMELKGGVYDDSLNKYRAIGILAAPSFGTGTLSAGIDMTGSGGIGIYQENGTDITYTGKLDIKGTSTAADQGIGVYTKAGSQFNLASGGDIKIGGTNNIGFYVESGGILNVTGGTVTNTEDGIFAYLEGGSMTFTGGGTNINYANVIVASGGSLVNQTTIATGKTGLQATGESPLLVPSTILNDTGGIINSSTLNAVAMTGLDKAYIENKGKINLNGDGSIGMYVRDADGLTTGEVNVGEKSVAYYADGINGKMIINGTSNIGKNSTLLAVADGARIDYQSGAINLGDERYGALIDGAASIIDFGGNNITTGNKSVAIMLQNGGQLNTTLHDITVGSEAVGIYLADFTNVISPLSRTINLGTGSTGIYGENGGNIQLDGSILSAAYGAKGIASKNSAVTWIENSGMINLSGAASVGMYGEGIAQIRNSSGKTIKIGDGDTINSKSGVGIFGLNSDSIVNEGIIEFGNEAAGIYGENITSGIENRAGSLLTNNGGQKGTGIFAKGSMVENRGNIAMGDASNGIYSDNGLVNNYSNITVGNDKSAGIFTSGTAAINHISGTVSAGSDSVILASESGNIINNSTLISTGEGTTYIYSKAGNGETNTALTLTDYSVGMYGQSGTMTNKSVITVGKSDVAAGKFSVGMATETGNIINSSGALITVGNEAGVGMFASGIEVKHSDGTVTFGPSGRAENYGTIDVTGLKAYGMLGTNGATVYNDSNGIINVDGTGAKGLVGTNEAHLINNGTVNVNGQDAQGVYIEKGATLTNTGQINVSGAGRIGVFVGMGSSFVNTAGITISSGGTVVLDGGGTLANIGDIVIDGPNATVNGITINNTGKIEVTGTINFTDNILLETTPGKTGTINVGGISGTGHIILSPGATLGNNYDMYHVQLLGGLHNPTTETIRLTSQSVSFLAEKYFDKDLNSYVLTLTRIPYAQMLKNTEAVEFGKGLDELYTKGPSGSEMDMFDALKSVSDKDELAETFDMQLRGNVYANIQQRMMDVSGVLDTAYKQLKSEENTTKDITKVSAIYSGGNITDKNPGVEEYDYQSLGIMYLKEKETLKYGTNFNYSLGILQSKFDFDQGSKEDITSLKAGIGYEQYLKQGSRFKYMTRGELGVNYHDMERKIYLSNGTYKNNGDYFSGTAEWKNRLNYELPIISKNFKMDIFGSLNTGYGKFQGFKEDGDGMYLDVKSEDYFSLRPGAGVEGEWSYTTVKGSKFMLTAGAAYEYETQDIYGDGNEVKIANTDAGYYRLEEPEKIDNIFKANVGVGYETSGGFKTGVRVEREEGSVKGTKYQLDFSWKF</sequence>
<dbReference type="EMBL" id="CP001739">
    <property type="protein sequence ID" value="ACZ07857.1"/>
    <property type="molecule type" value="Genomic_DNA"/>
</dbReference>
<accession>D1AFH2</accession>
<evidence type="ECO:0000259" key="2">
    <source>
        <dbReference type="PROSITE" id="PS51208"/>
    </source>
</evidence>
<dbReference type="eggNOG" id="COG4625">
    <property type="taxonomic scope" value="Bacteria"/>
</dbReference>
<name>D1AFH2_SEBTE</name>
<keyword evidence="1" id="KW-0175">Coiled coil</keyword>
<dbReference type="RefSeq" id="WP_012860453.1">
    <property type="nucleotide sequence ID" value="NC_013517.1"/>
</dbReference>
<keyword evidence="4" id="KW-1185">Reference proteome</keyword>
<dbReference type="InterPro" id="IPR005546">
    <property type="entry name" value="Autotransporte_beta"/>
</dbReference>
<dbReference type="InterPro" id="IPR053787">
    <property type="entry name" value="Autotransptr-assoc_N"/>
</dbReference>
<feature type="coiled-coil region" evidence="1">
    <location>
        <begin position="51"/>
        <end position="82"/>
    </location>
</feature>
<evidence type="ECO:0000313" key="3">
    <source>
        <dbReference type="EMBL" id="ACZ07857.1"/>
    </source>
</evidence>
<dbReference type="InterPro" id="IPR036709">
    <property type="entry name" value="Autotransporte_beta_dom_sf"/>
</dbReference>
<dbReference type="KEGG" id="str:Sterm_0989"/>
<evidence type="ECO:0000313" key="4">
    <source>
        <dbReference type="Proteomes" id="UP000000845"/>
    </source>
</evidence>
<reference evidence="3 4" key="2">
    <citation type="journal article" date="2010" name="Stand. Genomic Sci.">
        <title>Complete genome sequence of Sebaldella termitidis type strain (NCTC 11300).</title>
        <authorList>
            <person name="Harmon-Smith M."/>
            <person name="Celia L."/>
            <person name="Chertkov O."/>
            <person name="Lapidus A."/>
            <person name="Copeland A."/>
            <person name="Glavina Del Rio T."/>
            <person name="Nolan M."/>
            <person name="Lucas S."/>
            <person name="Tice H."/>
            <person name="Cheng J.F."/>
            <person name="Han C."/>
            <person name="Detter J.C."/>
            <person name="Bruce D."/>
            <person name="Goodwin L."/>
            <person name="Pitluck S."/>
            <person name="Pati A."/>
            <person name="Liolios K."/>
            <person name="Ivanova N."/>
            <person name="Mavromatis K."/>
            <person name="Mikhailova N."/>
            <person name="Chen A."/>
            <person name="Palaniappan K."/>
            <person name="Land M."/>
            <person name="Hauser L."/>
            <person name="Chang Y.J."/>
            <person name="Jeffries C.D."/>
            <person name="Brettin T."/>
            <person name="Goker M."/>
            <person name="Beck B."/>
            <person name="Bristow J."/>
            <person name="Eisen J.A."/>
            <person name="Markowitz V."/>
            <person name="Hugenholtz P."/>
            <person name="Kyrpides N.C."/>
            <person name="Klenk H.P."/>
            <person name="Chen F."/>
        </authorList>
    </citation>
    <scope>NUCLEOTIDE SEQUENCE [LARGE SCALE GENOMIC DNA]</scope>
    <source>
        <strain evidence="4">ATCC 33386 / NCTC 11300</strain>
    </source>
</reference>
<feature type="domain" description="Autotransporter" evidence="2">
    <location>
        <begin position="3402"/>
        <end position="3685"/>
    </location>
</feature>
<dbReference type="PROSITE" id="PS51208">
    <property type="entry name" value="AUTOTRANSPORTER"/>
    <property type="match status" value="1"/>
</dbReference>
<dbReference type="Proteomes" id="UP000000845">
    <property type="component" value="Chromosome"/>
</dbReference>
<evidence type="ECO:0000256" key="1">
    <source>
        <dbReference type="SAM" id="Coils"/>
    </source>
</evidence>
<dbReference type="NCBIfam" id="NF033175">
    <property type="entry name" value="fuso_auto_Nterm"/>
    <property type="match status" value="1"/>
</dbReference>